<sequence>MQGTLTTIKKGMNFILSRIAAFLLLTMTFLVLYQVFTRYVLNDPAGFTEEIVRYLLMWTGFIGAAYAFSTRQHMALVFLRDKLEPAKKKVLVIFIDAVILAFALFIMTVGGTSLAASASKEYSALLGIPRTLVYSMAPISGVFIIIAQIINIWEDVTGIAIADEATDKGGNE</sequence>
<feature type="domain" description="Tripartite ATP-independent periplasmic transporters DctQ component" evidence="10">
    <location>
        <begin position="27"/>
        <end position="157"/>
    </location>
</feature>
<comment type="subcellular location">
    <subcellularLocation>
        <location evidence="1">Cell inner membrane</location>
        <topology evidence="1">Multi-pass membrane protein</topology>
    </subcellularLocation>
</comment>
<evidence type="ECO:0000313" key="11">
    <source>
        <dbReference type="EMBL" id="SCP98249.1"/>
    </source>
</evidence>
<evidence type="ECO:0000259" key="10">
    <source>
        <dbReference type="Pfam" id="PF04290"/>
    </source>
</evidence>
<keyword evidence="5 9" id="KW-0812">Transmembrane</keyword>
<keyword evidence="12" id="KW-1185">Reference proteome</keyword>
<feature type="transmembrane region" description="Helical" evidence="9">
    <location>
        <begin position="12"/>
        <end position="36"/>
    </location>
</feature>
<dbReference type="OrthoDB" id="9814265at2"/>
<dbReference type="STRING" id="1619234.SAMN05421730_101837"/>
<dbReference type="PANTHER" id="PTHR35011:SF2">
    <property type="entry name" value="2,3-DIKETO-L-GULONATE TRAP TRANSPORTER SMALL PERMEASE PROTEIN YIAM"/>
    <property type="match status" value="1"/>
</dbReference>
<dbReference type="Pfam" id="PF04290">
    <property type="entry name" value="DctQ"/>
    <property type="match status" value="1"/>
</dbReference>
<evidence type="ECO:0000256" key="8">
    <source>
        <dbReference type="ARBA" id="ARBA00038436"/>
    </source>
</evidence>
<dbReference type="GO" id="GO:0015740">
    <property type="term" value="P:C4-dicarboxylate transport"/>
    <property type="evidence" value="ECO:0007669"/>
    <property type="project" value="TreeGrafter"/>
</dbReference>
<evidence type="ECO:0000256" key="3">
    <source>
        <dbReference type="ARBA" id="ARBA00022475"/>
    </source>
</evidence>
<dbReference type="InterPro" id="IPR055348">
    <property type="entry name" value="DctQ"/>
</dbReference>
<organism evidence="11 12">
    <name type="scientific">Anaerobium acetethylicum</name>
    <dbReference type="NCBI Taxonomy" id="1619234"/>
    <lineage>
        <taxon>Bacteria</taxon>
        <taxon>Bacillati</taxon>
        <taxon>Bacillota</taxon>
        <taxon>Clostridia</taxon>
        <taxon>Lachnospirales</taxon>
        <taxon>Lachnospiraceae</taxon>
        <taxon>Anaerobium</taxon>
    </lineage>
</organism>
<dbReference type="PANTHER" id="PTHR35011">
    <property type="entry name" value="2,3-DIKETO-L-GULONATE TRAP TRANSPORTER SMALL PERMEASE PROTEIN YIAM"/>
    <property type="match status" value="1"/>
</dbReference>
<evidence type="ECO:0000256" key="5">
    <source>
        <dbReference type="ARBA" id="ARBA00022692"/>
    </source>
</evidence>
<dbReference type="AlphaFoldDB" id="A0A1D3TVR0"/>
<evidence type="ECO:0000256" key="2">
    <source>
        <dbReference type="ARBA" id="ARBA00022448"/>
    </source>
</evidence>
<feature type="transmembrane region" description="Helical" evidence="9">
    <location>
        <begin position="132"/>
        <end position="153"/>
    </location>
</feature>
<evidence type="ECO:0000256" key="6">
    <source>
        <dbReference type="ARBA" id="ARBA00022989"/>
    </source>
</evidence>
<feature type="transmembrane region" description="Helical" evidence="9">
    <location>
        <begin position="90"/>
        <end position="112"/>
    </location>
</feature>
<proteinExistence type="inferred from homology"/>
<gene>
    <name evidence="11" type="ORF">SAMN05421730_101837</name>
</gene>
<evidence type="ECO:0000256" key="1">
    <source>
        <dbReference type="ARBA" id="ARBA00004429"/>
    </source>
</evidence>
<keyword evidence="7 9" id="KW-0472">Membrane</keyword>
<feature type="transmembrane region" description="Helical" evidence="9">
    <location>
        <begin position="51"/>
        <end position="69"/>
    </location>
</feature>
<name>A0A1D3TVR0_9FIRM</name>
<keyword evidence="4" id="KW-0997">Cell inner membrane</keyword>
<dbReference type="Proteomes" id="UP000199315">
    <property type="component" value="Unassembled WGS sequence"/>
</dbReference>
<protein>
    <submittedName>
        <fullName evidence="11">TRAP-type C4-dicarboxylate transport system, small permease component</fullName>
    </submittedName>
</protein>
<keyword evidence="3" id="KW-1003">Cell membrane</keyword>
<dbReference type="InterPro" id="IPR007387">
    <property type="entry name" value="TRAP_DctQ"/>
</dbReference>
<dbReference type="GO" id="GO:0005886">
    <property type="term" value="C:plasma membrane"/>
    <property type="evidence" value="ECO:0007669"/>
    <property type="project" value="UniProtKB-SubCell"/>
</dbReference>
<comment type="similarity">
    <text evidence="8">Belongs to the TRAP transporter small permease family.</text>
</comment>
<evidence type="ECO:0000256" key="4">
    <source>
        <dbReference type="ARBA" id="ARBA00022519"/>
    </source>
</evidence>
<evidence type="ECO:0000313" key="12">
    <source>
        <dbReference type="Proteomes" id="UP000199315"/>
    </source>
</evidence>
<reference evidence="11 12" key="1">
    <citation type="submission" date="2016-09" db="EMBL/GenBank/DDBJ databases">
        <authorList>
            <person name="Capua I."/>
            <person name="De Benedictis P."/>
            <person name="Joannis T."/>
            <person name="Lombin L.H."/>
            <person name="Cattoli G."/>
        </authorList>
    </citation>
    <scope>NUCLEOTIDE SEQUENCE [LARGE SCALE GENOMIC DNA]</scope>
    <source>
        <strain evidence="11 12">GluBS11</strain>
    </source>
</reference>
<keyword evidence="6 9" id="KW-1133">Transmembrane helix</keyword>
<evidence type="ECO:0000256" key="9">
    <source>
        <dbReference type="SAM" id="Phobius"/>
    </source>
</evidence>
<keyword evidence="2" id="KW-0813">Transport</keyword>
<evidence type="ECO:0000256" key="7">
    <source>
        <dbReference type="ARBA" id="ARBA00023136"/>
    </source>
</evidence>
<dbReference type="GO" id="GO:0022857">
    <property type="term" value="F:transmembrane transporter activity"/>
    <property type="evidence" value="ECO:0007669"/>
    <property type="project" value="TreeGrafter"/>
</dbReference>
<dbReference type="EMBL" id="FMKA01000018">
    <property type="protein sequence ID" value="SCP98249.1"/>
    <property type="molecule type" value="Genomic_DNA"/>
</dbReference>
<accession>A0A1D3TVR0</accession>
<dbReference type="RefSeq" id="WP_091235162.1">
    <property type="nucleotide sequence ID" value="NZ_FMKA01000018.1"/>
</dbReference>